<evidence type="ECO:0000313" key="8">
    <source>
        <dbReference type="Proteomes" id="UP000005237"/>
    </source>
</evidence>
<feature type="transmembrane region" description="Helical" evidence="6">
    <location>
        <begin position="7"/>
        <end position="25"/>
    </location>
</feature>
<organism evidence="7 8">
    <name type="scientific">Caenorhabditis japonica</name>
    <dbReference type="NCBI Taxonomy" id="281687"/>
    <lineage>
        <taxon>Eukaryota</taxon>
        <taxon>Metazoa</taxon>
        <taxon>Ecdysozoa</taxon>
        <taxon>Nematoda</taxon>
        <taxon>Chromadorea</taxon>
        <taxon>Rhabditida</taxon>
        <taxon>Rhabditina</taxon>
        <taxon>Rhabditomorpha</taxon>
        <taxon>Rhabditoidea</taxon>
        <taxon>Rhabditidae</taxon>
        <taxon>Peloderinae</taxon>
        <taxon>Caenorhabditis</taxon>
    </lineage>
</organism>
<feature type="transmembrane region" description="Helical" evidence="6">
    <location>
        <begin position="243"/>
        <end position="272"/>
    </location>
</feature>
<comment type="similarity">
    <text evidence="2">Belongs to the nematode receptor-like protein srd family.</text>
</comment>
<dbReference type="SUPFAM" id="SSF81321">
    <property type="entry name" value="Family A G protein-coupled receptor-like"/>
    <property type="match status" value="1"/>
</dbReference>
<name>A0A8R1DJX3_CAEJA</name>
<evidence type="ECO:0000256" key="3">
    <source>
        <dbReference type="ARBA" id="ARBA00022692"/>
    </source>
</evidence>
<feature type="transmembrane region" description="Helical" evidence="6">
    <location>
        <begin position="51"/>
        <end position="76"/>
    </location>
</feature>
<dbReference type="InterPro" id="IPR019421">
    <property type="entry name" value="7TM_GPCR_serpentine_rcpt_Srd"/>
</dbReference>
<feature type="transmembrane region" description="Helical" evidence="6">
    <location>
        <begin position="96"/>
        <end position="116"/>
    </location>
</feature>
<evidence type="ECO:0000313" key="7">
    <source>
        <dbReference type="EnsemblMetazoa" id="CJA04842a.1"/>
    </source>
</evidence>
<dbReference type="InterPro" id="IPR019428">
    <property type="entry name" value="7TM_GPCR_serpentine_rcpt_Str"/>
</dbReference>
<proteinExistence type="inferred from homology"/>
<evidence type="ECO:0000256" key="1">
    <source>
        <dbReference type="ARBA" id="ARBA00004141"/>
    </source>
</evidence>
<feature type="transmembrane region" description="Helical" evidence="6">
    <location>
        <begin position="284"/>
        <end position="303"/>
    </location>
</feature>
<sequence>MRELRYFLSNIAVSGVFFSTSLLALQPQTVSRGSMTIRVVHGPAQYLPENAVKGITCVIIVSYLYAILSFPMFFFYRSITLANSNKFGQYFTKRNLLITFIILFVISCVESGIFYYSCIPYNILLERVNRTTNIVEEFENNTMLLNQHLRNIDINLQLTTTATSQISSGIIQTQEEMNMEKHHLSLFGDDYSRNPLTLIFYGVLLLCHVLSYFTISICANFIMKTLKRKQGTMSQDTFLENRLLVHSVFAESIVPLLLSAPVGANAVLITIYENSLSWQEFLPTYFMSMVPVLSPLCTIMFIVPYRNAVVSFLTLKSFRGNSATAAANKNNDSDD</sequence>
<evidence type="ECO:0000256" key="6">
    <source>
        <dbReference type="SAM" id="Phobius"/>
    </source>
</evidence>
<reference evidence="7" key="2">
    <citation type="submission" date="2022-06" db="UniProtKB">
        <authorList>
            <consortium name="EnsemblMetazoa"/>
        </authorList>
    </citation>
    <scope>IDENTIFICATION</scope>
    <source>
        <strain evidence="7">DF5081</strain>
    </source>
</reference>
<keyword evidence="8" id="KW-1185">Reference proteome</keyword>
<evidence type="ECO:0000256" key="4">
    <source>
        <dbReference type="ARBA" id="ARBA00022989"/>
    </source>
</evidence>
<dbReference type="GO" id="GO:0016020">
    <property type="term" value="C:membrane"/>
    <property type="evidence" value="ECO:0007669"/>
    <property type="project" value="UniProtKB-SubCell"/>
</dbReference>
<keyword evidence="3 6" id="KW-0812">Transmembrane</keyword>
<dbReference type="AlphaFoldDB" id="A0A8R1DJX3"/>
<evidence type="ECO:0000256" key="5">
    <source>
        <dbReference type="ARBA" id="ARBA00023136"/>
    </source>
</evidence>
<dbReference type="PANTHER" id="PTHR22945:SF92">
    <property type="entry name" value="G PROTEIN-COUPLED RECEPTOR"/>
    <property type="match status" value="1"/>
</dbReference>
<dbReference type="Pfam" id="PF10326">
    <property type="entry name" value="7TM_GPCR_Str"/>
    <property type="match status" value="1"/>
</dbReference>
<accession>A0A8R1DJX3</accession>
<feature type="transmembrane region" description="Helical" evidence="6">
    <location>
        <begin position="198"/>
        <end position="222"/>
    </location>
</feature>
<comment type="subcellular location">
    <subcellularLocation>
        <location evidence="1">Membrane</location>
        <topology evidence="1">Multi-pass membrane protein</topology>
    </subcellularLocation>
</comment>
<dbReference type="Pfam" id="PF10317">
    <property type="entry name" value="7TM_GPCR_Srd"/>
    <property type="match status" value="1"/>
</dbReference>
<reference evidence="8" key="1">
    <citation type="submission" date="2010-08" db="EMBL/GenBank/DDBJ databases">
        <authorList>
            <consortium name="Caenorhabditis japonica Sequencing Consortium"/>
            <person name="Wilson R.K."/>
        </authorList>
    </citation>
    <scope>NUCLEOTIDE SEQUENCE [LARGE SCALE GENOMIC DNA]</scope>
    <source>
        <strain evidence="8">DF5081</strain>
    </source>
</reference>
<dbReference type="EnsemblMetazoa" id="CJA04842a.1">
    <property type="protein sequence ID" value="CJA04842a.1"/>
    <property type="gene ID" value="WBGene00124045"/>
</dbReference>
<keyword evidence="4 6" id="KW-1133">Transmembrane helix</keyword>
<dbReference type="InterPro" id="IPR050920">
    <property type="entry name" value="Nematode_rcpt-like_delta"/>
</dbReference>
<evidence type="ECO:0000256" key="2">
    <source>
        <dbReference type="ARBA" id="ARBA00009166"/>
    </source>
</evidence>
<dbReference type="PANTHER" id="PTHR22945">
    <property type="entry name" value="SERPENTINE RECEPTOR, CLASS D DELTA"/>
    <property type="match status" value="1"/>
</dbReference>
<dbReference type="Proteomes" id="UP000005237">
    <property type="component" value="Unassembled WGS sequence"/>
</dbReference>
<protein>
    <submittedName>
        <fullName evidence="7">Uncharacterized protein</fullName>
    </submittedName>
</protein>
<keyword evidence="5 6" id="KW-0472">Membrane</keyword>